<comment type="caution">
    <text evidence="2">The sequence shown here is derived from an EMBL/GenBank/DDBJ whole genome shotgun (WGS) entry which is preliminary data.</text>
</comment>
<dbReference type="EMBL" id="BMEG01000001">
    <property type="protein sequence ID" value="GGD51268.1"/>
    <property type="molecule type" value="Genomic_DNA"/>
</dbReference>
<accession>A0A069P146</accession>
<evidence type="ECO:0000313" key="3">
    <source>
        <dbReference type="Proteomes" id="UP000027439"/>
    </source>
</evidence>
<reference evidence="2 3" key="2">
    <citation type="submission" date="2014-03" db="EMBL/GenBank/DDBJ databases">
        <title>Draft Genome Sequences of Four Burkholderia Strains.</title>
        <authorList>
            <person name="Liu X.Y."/>
            <person name="Li C.X."/>
            <person name="Xu J.H."/>
        </authorList>
    </citation>
    <scope>NUCLEOTIDE SEQUENCE [LARGE SCALE GENOMIC DNA]</scope>
    <source>
        <strain evidence="2 3">R27</strain>
    </source>
</reference>
<dbReference type="STRING" id="1071679.BG57_06770"/>
<evidence type="ECO:0000313" key="2">
    <source>
        <dbReference type="EMBL" id="KDR34385.1"/>
    </source>
</evidence>
<dbReference type="Proteomes" id="UP000597138">
    <property type="component" value="Unassembled WGS sequence"/>
</dbReference>
<dbReference type="OrthoDB" id="8926334at2"/>
<evidence type="ECO:0000313" key="4">
    <source>
        <dbReference type="Proteomes" id="UP000597138"/>
    </source>
</evidence>
<dbReference type="eggNOG" id="ENOG50316RY">
    <property type="taxonomic scope" value="Bacteria"/>
</dbReference>
<protein>
    <submittedName>
        <fullName evidence="2">Uncharacterized protein</fullName>
    </submittedName>
</protein>
<keyword evidence="4" id="KW-1185">Reference proteome</keyword>
<dbReference type="RefSeq" id="WP_035966250.1">
    <property type="nucleotide sequence ID" value="NZ_BMEG01000001.1"/>
</dbReference>
<proteinExistence type="predicted"/>
<gene>
    <name evidence="2" type="ORF">BG57_06770</name>
    <name evidence="1" type="ORF">GCM10010985_01180</name>
</gene>
<name>A0A069P146_9BURK</name>
<dbReference type="EMBL" id="JFHE01000014">
    <property type="protein sequence ID" value="KDR34385.1"/>
    <property type="molecule type" value="Genomic_DNA"/>
</dbReference>
<reference evidence="4" key="3">
    <citation type="journal article" date="2019" name="Int. J. Syst. Evol. Microbiol.">
        <title>The Global Catalogue of Microorganisms (GCM) 10K type strain sequencing project: providing services to taxonomists for standard genome sequencing and annotation.</title>
        <authorList>
            <consortium name="The Broad Institute Genomics Platform"/>
            <consortium name="The Broad Institute Genome Sequencing Center for Infectious Disease"/>
            <person name="Wu L."/>
            <person name="Ma J."/>
        </authorList>
    </citation>
    <scope>NUCLEOTIDE SEQUENCE [LARGE SCALE GENOMIC DNA]</scope>
    <source>
        <strain evidence="4">CGMCC 1.11013</strain>
    </source>
</reference>
<dbReference type="AlphaFoldDB" id="A0A069P146"/>
<reference evidence="1" key="1">
    <citation type="journal article" date="2014" name="Int. J. Syst. Evol. Microbiol.">
        <title>Complete genome of a new Firmicutes species belonging to the dominant human colonic microbiota ('Ruminococcus bicirculans') reveals two chromosomes and a selective capacity to utilize plant glucans.</title>
        <authorList>
            <consortium name="NISC Comparative Sequencing Program"/>
            <person name="Wegmann U."/>
            <person name="Louis P."/>
            <person name="Goesmann A."/>
            <person name="Henrissat B."/>
            <person name="Duncan S.H."/>
            <person name="Flint H.J."/>
        </authorList>
    </citation>
    <scope>NUCLEOTIDE SEQUENCE</scope>
    <source>
        <strain evidence="1">CGMCC 1.11013</strain>
    </source>
</reference>
<dbReference type="Proteomes" id="UP000027439">
    <property type="component" value="Unassembled WGS sequence"/>
</dbReference>
<sequence>MSTPLADHYKGFEIRVQAMRRAHERGEPDDGPRHFDIFVTISRSAAGESGREAMFGVPAQEPFDSPIDATRAGIEYGRKIVDNEVEGESVEGL</sequence>
<organism evidence="2 3">
    <name type="scientific">Caballeronia grimmiae</name>
    <dbReference type="NCBI Taxonomy" id="1071679"/>
    <lineage>
        <taxon>Bacteria</taxon>
        <taxon>Pseudomonadati</taxon>
        <taxon>Pseudomonadota</taxon>
        <taxon>Betaproteobacteria</taxon>
        <taxon>Burkholderiales</taxon>
        <taxon>Burkholderiaceae</taxon>
        <taxon>Caballeronia</taxon>
    </lineage>
</organism>
<reference evidence="1" key="4">
    <citation type="submission" date="2024-05" db="EMBL/GenBank/DDBJ databases">
        <authorList>
            <person name="Sun Q."/>
            <person name="Zhou Y."/>
        </authorList>
    </citation>
    <scope>NUCLEOTIDE SEQUENCE</scope>
    <source>
        <strain evidence="1">CGMCC 1.11013</strain>
    </source>
</reference>
<evidence type="ECO:0000313" key="1">
    <source>
        <dbReference type="EMBL" id="GGD51268.1"/>
    </source>
</evidence>